<evidence type="ECO:0000313" key="2">
    <source>
        <dbReference type="EMBL" id="TGZ79557.1"/>
    </source>
</evidence>
<dbReference type="AlphaFoldDB" id="A0A4S2MSW9"/>
<gene>
    <name evidence="2" type="ORF">EX30DRAFT_342196</name>
</gene>
<feature type="chain" id="PRO_5020461910" description="Hydrophobin" evidence="1">
    <location>
        <begin position="29"/>
        <end position="182"/>
    </location>
</feature>
<feature type="signal peptide" evidence="1">
    <location>
        <begin position="1"/>
        <end position="28"/>
    </location>
</feature>
<dbReference type="InParanoid" id="A0A4S2MSW9"/>
<sequence length="182" mass="18618">MMSIRRTPSLLLLLTLLLLAPHLPSTTAIAVPNPDDDCPNSGYDNSGCNNSGIRNSGTSNSGIENVGTGNSGIQNIGTGNSGIRNCGVNQSGVGEGCTGDEDWEEIGIWVPTTTFPPVVTVTNVAIGAVVTVTRGAVVGRRTDCAYWRAQGYTCDAGVKEGVERGVLTGAVLVGVLGAVGGW</sequence>
<evidence type="ECO:0000313" key="3">
    <source>
        <dbReference type="Proteomes" id="UP000298138"/>
    </source>
</evidence>
<evidence type="ECO:0000256" key="1">
    <source>
        <dbReference type="SAM" id="SignalP"/>
    </source>
</evidence>
<accession>A0A4S2MSW9</accession>
<dbReference type="InterPro" id="IPR002989">
    <property type="entry name" value="Mycobac_pentapep"/>
</dbReference>
<dbReference type="Pfam" id="PF01469">
    <property type="entry name" value="Pentapeptide_2"/>
    <property type="match status" value="1"/>
</dbReference>
<keyword evidence="1" id="KW-0732">Signal</keyword>
<keyword evidence="3" id="KW-1185">Reference proteome</keyword>
<dbReference type="Proteomes" id="UP000298138">
    <property type="component" value="Unassembled WGS sequence"/>
</dbReference>
<evidence type="ECO:0008006" key="4">
    <source>
        <dbReference type="Google" id="ProtNLM"/>
    </source>
</evidence>
<reference evidence="2 3" key="1">
    <citation type="submission" date="2019-04" db="EMBL/GenBank/DDBJ databases">
        <title>Comparative genomics and transcriptomics to analyze fruiting body development in filamentous ascomycetes.</title>
        <authorList>
            <consortium name="DOE Joint Genome Institute"/>
            <person name="Lutkenhaus R."/>
            <person name="Traeger S."/>
            <person name="Breuer J."/>
            <person name="Kuo A."/>
            <person name="Lipzen A."/>
            <person name="Pangilinan J."/>
            <person name="Dilworth D."/>
            <person name="Sandor L."/>
            <person name="Poggeler S."/>
            <person name="Barry K."/>
            <person name="Grigoriev I.V."/>
            <person name="Nowrousian M."/>
        </authorList>
    </citation>
    <scope>NUCLEOTIDE SEQUENCE [LARGE SCALE GENOMIC DNA]</scope>
    <source>
        <strain evidence="2 3">CBS 389.68</strain>
    </source>
</reference>
<organism evidence="2 3">
    <name type="scientific">Ascodesmis nigricans</name>
    <dbReference type="NCBI Taxonomy" id="341454"/>
    <lineage>
        <taxon>Eukaryota</taxon>
        <taxon>Fungi</taxon>
        <taxon>Dikarya</taxon>
        <taxon>Ascomycota</taxon>
        <taxon>Pezizomycotina</taxon>
        <taxon>Pezizomycetes</taxon>
        <taxon>Pezizales</taxon>
        <taxon>Ascodesmidaceae</taxon>
        <taxon>Ascodesmis</taxon>
    </lineage>
</organism>
<dbReference type="EMBL" id="ML220130">
    <property type="protein sequence ID" value="TGZ79557.1"/>
    <property type="molecule type" value="Genomic_DNA"/>
</dbReference>
<name>A0A4S2MSW9_9PEZI</name>
<proteinExistence type="predicted"/>
<protein>
    <recommendedName>
        <fullName evidence="4">Hydrophobin</fullName>
    </recommendedName>
</protein>